<gene>
    <name evidence="1" type="ORF">E5990_02450</name>
</gene>
<proteinExistence type="predicted"/>
<dbReference type="EMBL" id="SSTG01000015">
    <property type="protein sequence ID" value="THG54566.1"/>
    <property type="molecule type" value="Genomic_DNA"/>
</dbReference>
<dbReference type="Proteomes" id="UP000305401">
    <property type="component" value="Unassembled WGS sequence"/>
</dbReference>
<sequence length="391" mass="43902">MREIVSCIDYVGVNDRTTQKFEALWPLPQGVSYNSYIVRGSKCTAMIDAVEISQCEHLLKNMNGAQPDYLVINHMEPDHSGAIPVLRKYFPQMTIVGNIKTLDMVKNYYGIEDNVLKIADGEELDLGGLTLRFYLTPMIHWPETMMTYVPERKLLFTGDAFGCFGALNGAVTDSDIDISPYIPEMYRYYSNIVGKYGTFVQKAINKLNCIEANYLCPTHGPVWHENLRYISSIYNRLSKYEAEPGVVIVYGSMYGNTEDMAELIADQLVQEGVRNIRIHNASYTDLSYILSDIFKYNGLIIGAPTYSNGLYPPVEAVLNAIKVRELKNRYVGAFGSFTWAPQSLKRIKTILQEMSLCTEDIPTAETKCGVSDTAKVQCISLAKEIAAKVLS</sequence>
<keyword evidence="2" id="KW-1185">Reference proteome</keyword>
<protein>
    <submittedName>
        <fullName evidence="1">FprA family A-type flavoprotein</fullName>
    </submittedName>
</protein>
<reference evidence="1" key="1">
    <citation type="submission" date="2019-04" db="EMBL/GenBank/DDBJ databases">
        <title>Microbes associate with the intestines of laboratory mice.</title>
        <authorList>
            <person name="Navarre W."/>
            <person name="Wong E."/>
            <person name="Huang K.C."/>
            <person name="Tropini C."/>
            <person name="Ng K."/>
            <person name="Yu B."/>
        </authorList>
    </citation>
    <scope>NUCLEOTIDE SEQUENCE</scope>
    <source>
        <strain evidence="1">NM86_A22</strain>
    </source>
</reference>
<evidence type="ECO:0000313" key="2">
    <source>
        <dbReference type="Proteomes" id="UP000305401"/>
    </source>
</evidence>
<accession>A0AC61S747</accession>
<name>A0AC61S747_9BACT</name>
<organism evidence="1 2">
    <name type="scientific">Muribaculum caecicola</name>
    <dbReference type="NCBI Taxonomy" id="3038144"/>
    <lineage>
        <taxon>Bacteria</taxon>
        <taxon>Pseudomonadati</taxon>
        <taxon>Bacteroidota</taxon>
        <taxon>Bacteroidia</taxon>
        <taxon>Bacteroidales</taxon>
        <taxon>Muribaculaceae</taxon>
        <taxon>Muribaculum</taxon>
    </lineage>
</organism>
<comment type="caution">
    <text evidence="1">The sequence shown here is derived from an EMBL/GenBank/DDBJ whole genome shotgun (WGS) entry which is preliminary data.</text>
</comment>
<evidence type="ECO:0000313" key="1">
    <source>
        <dbReference type="EMBL" id="THG54566.1"/>
    </source>
</evidence>